<dbReference type="Gene3D" id="3.40.50.1010">
    <property type="entry name" value="5'-nuclease"/>
    <property type="match status" value="1"/>
</dbReference>
<dbReference type="AlphaFoldDB" id="A8MAS0"/>
<dbReference type="InterPro" id="IPR041120">
    <property type="entry name" value="PIN_9"/>
</dbReference>
<evidence type="ECO:0000313" key="2">
    <source>
        <dbReference type="EMBL" id="ABW01106.1"/>
    </source>
</evidence>
<name>A8MAS0_CALMQ</name>
<dbReference type="STRING" id="397948.Cmaq_0258"/>
<dbReference type="EMBL" id="CP000852">
    <property type="protein sequence ID" value="ABW01106.1"/>
    <property type="molecule type" value="Genomic_DNA"/>
</dbReference>
<proteinExistence type="predicted"/>
<dbReference type="Pfam" id="PF18477">
    <property type="entry name" value="PIN_9"/>
    <property type="match status" value="1"/>
</dbReference>
<sequence length="129" mass="14218">MHVGVSVVVFDTSALLLAVTERVDVISNVKETVEDLIIPVVTVSVIRELWLLSKRGGRRGRAASLVLDNIVPRYFSMAALNGKADDDVLSLAKETGGFLVTCDSELRRRAEGSGVPVIYYRRALRRFTI</sequence>
<organism evidence="2 3">
    <name type="scientific">Caldivirga maquilingensis (strain ATCC 700844 / DSM 13496 / JCM 10307 / IC-167)</name>
    <dbReference type="NCBI Taxonomy" id="397948"/>
    <lineage>
        <taxon>Archaea</taxon>
        <taxon>Thermoproteota</taxon>
        <taxon>Thermoprotei</taxon>
        <taxon>Thermoproteales</taxon>
        <taxon>Thermoproteaceae</taxon>
        <taxon>Caldivirga</taxon>
    </lineage>
</organism>
<evidence type="ECO:0000313" key="3">
    <source>
        <dbReference type="Proteomes" id="UP000001137"/>
    </source>
</evidence>
<evidence type="ECO:0000259" key="1">
    <source>
        <dbReference type="Pfam" id="PF18477"/>
    </source>
</evidence>
<dbReference type="Proteomes" id="UP000001137">
    <property type="component" value="Chromosome"/>
</dbReference>
<dbReference type="HOGENOM" id="CLU_1943756_0_0_2"/>
<feature type="domain" description="VapC9 PIN-like" evidence="1">
    <location>
        <begin position="8"/>
        <end position="121"/>
    </location>
</feature>
<keyword evidence="3" id="KW-1185">Reference proteome</keyword>
<accession>A8MAS0</accession>
<dbReference type="SUPFAM" id="SSF88723">
    <property type="entry name" value="PIN domain-like"/>
    <property type="match status" value="1"/>
</dbReference>
<dbReference type="KEGG" id="cma:Cmaq_0258"/>
<dbReference type="eggNOG" id="arCOG04312">
    <property type="taxonomic scope" value="Archaea"/>
</dbReference>
<dbReference type="InterPro" id="IPR029060">
    <property type="entry name" value="PIN-like_dom_sf"/>
</dbReference>
<gene>
    <name evidence="2" type="ordered locus">Cmaq_0258</name>
</gene>
<reference evidence="2 3" key="1">
    <citation type="submission" date="2007-10" db="EMBL/GenBank/DDBJ databases">
        <title>Complete sequence of Caldivirga maquilingensis IC-167.</title>
        <authorList>
            <consortium name="US DOE Joint Genome Institute"/>
            <person name="Copeland A."/>
            <person name="Lucas S."/>
            <person name="Lapidus A."/>
            <person name="Barry K."/>
            <person name="Glavina del Rio T."/>
            <person name="Dalin E."/>
            <person name="Tice H."/>
            <person name="Pitluck S."/>
            <person name="Saunders E."/>
            <person name="Brettin T."/>
            <person name="Bruce D."/>
            <person name="Detter J.C."/>
            <person name="Han C."/>
            <person name="Schmutz J."/>
            <person name="Larimer F."/>
            <person name="Land M."/>
            <person name="Hauser L."/>
            <person name="Kyrpides N."/>
            <person name="Ivanova N."/>
            <person name="Biddle J.F."/>
            <person name="Zhang Z."/>
            <person name="Fitz-Gibbon S.T."/>
            <person name="Lowe T.M."/>
            <person name="Saltikov C."/>
            <person name="House C.H."/>
            <person name="Richardson P."/>
        </authorList>
    </citation>
    <scope>NUCLEOTIDE SEQUENCE [LARGE SCALE GENOMIC DNA]</scope>
    <source>
        <strain evidence="3">ATCC 700844 / DSM 13496 / JCM 10307 / IC-167</strain>
    </source>
</reference>
<dbReference type="CDD" id="cd09879">
    <property type="entry name" value="PIN_VapC_AF0591-like"/>
    <property type="match status" value="1"/>
</dbReference>
<protein>
    <submittedName>
        <fullName evidence="2">Nucleotide binding protein, PINc</fullName>
    </submittedName>
</protein>